<dbReference type="HOGENOM" id="CLU_2798702_0_0_1"/>
<keyword evidence="2" id="KW-1185">Reference proteome</keyword>
<dbReference type="EMBL" id="CM009293">
    <property type="protein sequence ID" value="PNT40246.1"/>
    <property type="molecule type" value="Genomic_DNA"/>
</dbReference>
<evidence type="ECO:0000313" key="1">
    <source>
        <dbReference type="EMBL" id="PNT40246.1"/>
    </source>
</evidence>
<proteinExistence type="predicted"/>
<reference evidence="1 2" key="1">
    <citation type="journal article" date="2006" name="Science">
        <title>The genome of black cottonwood, Populus trichocarpa (Torr. &amp; Gray).</title>
        <authorList>
            <person name="Tuskan G.A."/>
            <person name="Difazio S."/>
            <person name="Jansson S."/>
            <person name="Bohlmann J."/>
            <person name="Grigoriev I."/>
            <person name="Hellsten U."/>
            <person name="Putnam N."/>
            <person name="Ralph S."/>
            <person name="Rombauts S."/>
            <person name="Salamov A."/>
            <person name="Schein J."/>
            <person name="Sterck L."/>
            <person name="Aerts A."/>
            <person name="Bhalerao R.R."/>
            <person name="Bhalerao R.P."/>
            <person name="Blaudez D."/>
            <person name="Boerjan W."/>
            <person name="Brun A."/>
            <person name="Brunner A."/>
            <person name="Busov V."/>
            <person name="Campbell M."/>
            <person name="Carlson J."/>
            <person name="Chalot M."/>
            <person name="Chapman J."/>
            <person name="Chen G.L."/>
            <person name="Cooper D."/>
            <person name="Coutinho P.M."/>
            <person name="Couturier J."/>
            <person name="Covert S."/>
            <person name="Cronk Q."/>
            <person name="Cunningham R."/>
            <person name="Davis J."/>
            <person name="Degroeve S."/>
            <person name="Dejardin A."/>
            <person name="Depamphilis C."/>
            <person name="Detter J."/>
            <person name="Dirks B."/>
            <person name="Dubchak I."/>
            <person name="Duplessis S."/>
            <person name="Ehlting J."/>
            <person name="Ellis B."/>
            <person name="Gendler K."/>
            <person name="Goodstein D."/>
            <person name="Gribskov M."/>
            <person name="Grimwood J."/>
            <person name="Groover A."/>
            <person name="Gunter L."/>
            <person name="Hamberger B."/>
            <person name="Heinze B."/>
            <person name="Helariutta Y."/>
            <person name="Henrissat B."/>
            <person name="Holligan D."/>
            <person name="Holt R."/>
            <person name="Huang W."/>
            <person name="Islam-Faridi N."/>
            <person name="Jones S."/>
            <person name="Jones-Rhoades M."/>
            <person name="Jorgensen R."/>
            <person name="Joshi C."/>
            <person name="Kangasjarvi J."/>
            <person name="Karlsson J."/>
            <person name="Kelleher C."/>
            <person name="Kirkpatrick R."/>
            <person name="Kirst M."/>
            <person name="Kohler A."/>
            <person name="Kalluri U."/>
            <person name="Larimer F."/>
            <person name="Leebens-Mack J."/>
            <person name="Leple J.C."/>
            <person name="Locascio P."/>
            <person name="Lou Y."/>
            <person name="Lucas S."/>
            <person name="Martin F."/>
            <person name="Montanini B."/>
            <person name="Napoli C."/>
            <person name="Nelson D.R."/>
            <person name="Nelson C."/>
            <person name="Nieminen K."/>
            <person name="Nilsson O."/>
            <person name="Pereda V."/>
            <person name="Peter G."/>
            <person name="Philippe R."/>
            <person name="Pilate G."/>
            <person name="Poliakov A."/>
            <person name="Razumovskaya J."/>
            <person name="Richardson P."/>
            <person name="Rinaldi C."/>
            <person name="Ritland K."/>
            <person name="Rouze P."/>
            <person name="Ryaboy D."/>
            <person name="Schmutz J."/>
            <person name="Schrader J."/>
            <person name="Segerman B."/>
            <person name="Shin H."/>
            <person name="Siddiqui A."/>
            <person name="Sterky F."/>
            <person name="Terry A."/>
            <person name="Tsai C.J."/>
            <person name="Uberbacher E."/>
            <person name="Unneberg P."/>
            <person name="Vahala J."/>
            <person name="Wall K."/>
            <person name="Wessler S."/>
            <person name="Yang G."/>
            <person name="Yin T."/>
            <person name="Douglas C."/>
            <person name="Marra M."/>
            <person name="Sandberg G."/>
            <person name="Van de Peer Y."/>
            <person name="Rokhsar D."/>
        </authorList>
    </citation>
    <scope>NUCLEOTIDE SEQUENCE [LARGE SCALE GENOMIC DNA]</scope>
    <source>
        <strain evidence="2">cv. Nisqually</strain>
    </source>
</reference>
<evidence type="ECO:0000313" key="2">
    <source>
        <dbReference type="Proteomes" id="UP000006729"/>
    </source>
</evidence>
<dbReference type="Proteomes" id="UP000006729">
    <property type="component" value="Chromosome 4"/>
</dbReference>
<sequence>MHIEACLLKFFFMQFMSKVHAPMSKFHLLSSYEQVSEKSYSSLGFALKSIRLSNQFYLHLQKVFILFE</sequence>
<dbReference type="AlphaFoldDB" id="U5GI98"/>
<dbReference type="InParanoid" id="U5GI98"/>
<protein>
    <submittedName>
        <fullName evidence="1">Uncharacterized protein</fullName>
    </submittedName>
</protein>
<gene>
    <name evidence="1" type="ORF">POPTR_004G086800</name>
</gene>
<name>U5GI98_POPTR</name>
<accession>U5GI98</accession>
<organism evidence="1 2">
    <name type="scientific">Populus trichocarpa</name>
    <name type="common">Western balsam poplar</name>
    <name type="synonym">Populus balsamifera subsp. trichocarpa</name>
    <dbReference type="NCBI Taxonomy" id="3694"/>
    <lineage>
        <taxon>Eukaryota</taxon>
        <taxon>Viridiplantae</taxon>
        <taxon>Streptophyta</taxon>
        <taxon>Embryophyta</taxon>
        <taxon>Tracheophyta</taxon>
        <taxon>Spermatophyta</taxon>
        <taxon>Magnoliopsida</taxon>
        <taxon>eudicotyledons</taxon>
        <taxon>Gunneridae</taxon>
        <taxon>Pentapetalae</taxon>
        <taxon>rosids</taxon>
        <taxon>fabids</taxon>
        <taxon>Malpighiales</taxon>
        <taxon>Salicaceae</taxon>
        <taxon>Saliceae</taxon>
        <taxon>Populus</taxon>
    </lineage>
</organism>